<dbReference type="AlphaFoldDB" id="L8GWN6"/>
<keyword evidence="8" id="KW-0418">Kinase</keyword>
<dbReference type="STRING" id="1257118.L8GWN6"/>
<evidence type="ECO:0000256" key="3">
    <source>
        <dbReference type="ARBA" id="ARBA00022840"/>
    </source>
</evidence>
<dbReference type="InterPro" id="IPR055164">
    <property type="entry name" value="EDR1/CTR1/ARMC3-like_pept-like"/>
</dbReference>
<gene>
    <name evidence="8" type="ORF">ACA1_061600</name>
</gene>
<dbReference type="InterPro" id="IPR038765">
    <property type="entry name" value="Papain-like_cys_pep_sf"/>
</dbReference>
<dbReference type="InterPro" id="IPR002110">
    <property type="entry name" value="Ankyrin_rpt"/>
</dbReference>
<dbReference type="InterPro" id="IPR036770">
    <property type="entry name" value="Ankyrin_rpt-contain_sf"/>
</dbReference>
<dbReference type="SUPFAM" id="SSF54001">
    <property type="entry name" value="Cysteine proteinases"/>
    <property type="match status" value="1"/>
</dbReference>
<evidence type="ECO:0000259" key="7">
    <source>
        <dbReference type="PROSITE" id="PS50011"/>
    </source>
</evidence>
<keyword evidence="3 5" id="KW-0067">ATP-binding</keyword>
<proteinExistence type="inferred from homology"/>
<dbReference type="Pfam" id="PF12796">
    <property type="entry name" value="Ank_2"/>
    <property type="match status" value="1"/>
</dbReference>
<comment type="similarity">
    <text evidence="1">Belongs to the protein kinase superfamily. TKL Ser/Thr protein kinase family.</text>
</comment>
<dbReference type="RefSeq" id="XP_004339433.1">
    <property type="nucleotide sequence ID" value="XM_004339385.1"/>
</dbReference>
<dbReference type="Proteomes" id="UP000011083">
    <property type="component" value="Unassembled WGS sequence"/>
</dbReference>
<keyword evidence="4" id="KW-0040">ANK repeat</keyword>
<dbReference type="GeneID" id="14917818"/>
<feature type="domain" description="Protein kinase" evidence="7">
    <location>
        <begin position="457"/>
        <end position="719"/>
    </location>
</feature>
<dbReference type="PROSITE" id="PS00108">
    <property type="entry name" value="PROTEIN_KINASE_ST"/>
    <property type="match status" value="1"/>
</dbReference>
<dbReference type="InterPro" id="IPR011009">
    <property type="entry name" value="Kinase-like_dom_sf"/>
</dbReference>
<dbReference type="PROSITE" id="PS50088">
    <property type="entry name" value="ANK_REPEAT"/>
    <property type="match status" value="2"/>
</dbReference>
<dbReference type="GO" id="GO:0005524">
    <property type="term" value="F:ATP binding"/>
    <property type="evidence" value="ECO:0007669"/>
    <property type="project" value="UniProtKB-UniRule"/>
</dbReference>
<dbReference type="SUPFAM" id="SSF56112">
    <property type="entry name" value="Protein kinase-like (PK-like)"/>
    <property type="match status" value="1"/>
</dbReference>
<evidence type="ECO:0000256" key="4">
    <source>
        <dbReference type="PROSITE-ProRule" id="PRU00023"/>
    </source>
</evidence>
<dbReference type="KEGG" id="acan:ACA1_061600"/>
<organism evidence="8 9">
    <name type="scientific">Acanthamoeba castellanii (strain ATCC 30010 / Neff)</name>
    <dbReference type="NCBI Taxonomy" id="1257118"/>
    <lineage>
        <taxon>Eukaryota</taxon>
        <taxon>Amoebozoa</taxon>
        <taxon>Discosea</taxon>
        <taxon>Longamoebia</taxon>
        <taxon>Centramoebida</taxon>
        <taxon>Acanthamoebidae</taxon>
        <taxon>Acanthamoeba</taxon>
    </lineage>
</organism>
<dbReference type="Pfam" id="PF14381">
    <property type="entry name" value="EDR1_CTR1_ARMC3_pept"/>
    <property type="match status" value="1"/>
</dbReference>
<evidence type="ECO:0000256" key="6">
    <source>
        <dbReference type="SAM" id="MobiDB-lite"/>
    </source>
</evidence>
<feature type="repeat" description="ANK" evidence="4">
    <location>
        <begin position="102"/>
        <end position="134"/>
    </location>
</feature>
<name>L8GWN6_ACACF</name>
<dbReference type="OMA" id="CHPRFKL"/>
<dbReference type="PROSITE" id="PS00107">
    <property type="entry name" value="PROTEIN_KINASE_ATP"/>
    <property type="match status" value="1"/>
</dbReference>
<keyword evidence="2 5" id="KW-0547">Nucleotide-binding</keyword>
<dbReference type="PROSITE" id="PS50297">
    <property type="entry name" value="ANK_REP_REGION"/>
    <property type="match status" value="2"/>
</dbReference>
<sequence>MRKDEDEVPPSYAMSFGSNSSSTTTLPSMVTQTDSISIIDICNQRNLGRLKQFVAHRGRDAVRFRDEHDGTTALHHAAWNGDREAVIFLLQQGADVDARNNEGSTSLHWAAWNGHLEVARLLLACGADPCAATTTGDTWYCTTLAKPSSAILALGSAKPIGRGVQAPAGRRRVSQCKEPAQLDTAAAVTPKQRQEFAKEMEELRNQCIHPLTPAERLSREYFEKGFLDFTDRVEDGFYDAGRSGEFKPYEELISLDRAREVILVDATRDLRLAEIRTKAEALLEEFPHLETKIRMLAMFVSNLMGGTQIDEIAAPNEIVKLTDQVISYVKEVLQSNVVPLGCITHGVCRHRAIMYKYLCDFCGIPCRLVRGAYDDVHHAWNVVLLGSKCYLVDIMHDPMAIYAEESPEAQNYARMGRVSGQLAPIGGIGGSSVRIAPQLTTPNYRYIPLRDFRRAELELYEKLGSGSFGSVYRCSLNGFTCAVKIMTLGDTTTDADNNYYIKQEISILESLRHDNVVTYLGHDVKEDSGRRVIHLFMEYFPLSLSSVIKHQREQTKKPLSPAAVRTYALEVAKGMHYMHSLAPPILHRDIKSSNVLVALDEHGNPKKVKLCDFGVSKLLEGTDVARTMVGTPGWIAPEVLKNSQSGYTDKADVWSYGMFLNELLTLERPKLTPGHSLQPPTNVERALLPVVDLMMACVRLMPSQRPSSPDIIFRLSTLIL</sequence>
<dbReference type="InterPro" id="IPR017441">
    <property type="entry name" value="Protein_kinase_ATP_BS"/>
</dbReference>
<dbReference type="Pfam" id="PF00069">
    <property type="entry name" value="Pkinase"/>
    <property type="match status" value="1"/>
</dbReference>
<evidence type="ECO:0000313" key="9">
    <source>
        <dbReference type="Proteomes" id="UP000011083"/>
    </source>
</evidence>
<feature type="binding site" evidence="5">
    <location>
        <position position="484"/>
    </location>
    <ligand>
        <name>ATP</name>
        <dbReference type="ChEBI" id="CHEBI:30616"/>
    </ligand>
</feature>
<evidence type="ECO:0000256" key="1">
    <source>
        <dbReference type="ARBA" id="ARBA00005843"/>
    </source>
</evidence>
<dbReference type="Gene3D" id="1.25.40.20">
    <property type="entry name" value="Ankyrin repeat-containing domain"/>
    <property type="match status" value="1"/>
</dbReference>
<keyword evidence="8" id="KW-0808">Transferase</keyword>
<dbReference type="GO" id="GO:0004674">
    <property type="term" value="F:protein serine/threonine kinase activity"/>
    <property type="evidence" value="ECO:0007669"/>
    <property type="project" value="TreeGrafter"/>
</dbReference>
<feature type="region of interest" description="Disordered" evidence="6">
    <location>
        <begin position="1"/>
        <end position="27"/>
    </location>
</feature>
<dbReference type="SMART" id="SM00248">
    <property type="entry name" value="ANK"/>
    <property type="match status" value="2"/>
</dbReference>
<dbReference type="InterPro" id="IPR008271">
    <property type="entry name" value="Ser/Thr_kinase_AS"/>
</dbReference>
<feature type="repeat" description="ANK" evidence="4">
    <location>
        <begin position="69"/>
        <end position="101"/>
    </location>
</feature>
<evidence type="ECO:0000256" key="2">
    <source>
        <dbReference type="ARBA" id="ARBA00022741"/>
    </source>
</evidence>
<protein>
    <submittedName>
        <fullName evidence="8">Protein kinase domain containing protein</fullName>
    </submittedName>
</protein>
<dbReference type="EMBL" id="KB007974">
    <property type="protein sequence ID" value="ELR17420.1"/>
    <property type="molecule type" value="Genomic_DNA"/>
</dbReference>
<dbReference type="VEuPathDB" id="AmoebaDB:ACA1_061600"/>
<dbReference type="Gene3D" id="1.10.510.10">
    <property type="entry name" value="Transferase(Phosphotransferase) domain 1"/>
    <property type="match status" value="1"/>
</dbReference>
<evidence type="ECO:0000256" key="5">
    <source>
        <dbReference type="PROSITE-ProRule" id="PRU10141"/>
    </source>
</evidence>
<evidence type="ECO:0000313" key="8">
    <source>
        <dbReference type="EMBL" id="ELR17420.1"/>
    </source>
</evidence>
<feature type="compositionally biased region" description="Polar residues" evidence="6">
    <location>
        <begin position="16"/>
        <end position="27"/>
    </location>
</feature>
<accession>L8GWN6</accession>
<dbReference type="PANTHER" id="PTHR44329">
    <property type="entry name" value="SERINE/THREONINE-PROTEIN KINASE TNNI3K-RELATED"/>
    <property type="match status" value="1"/>
</dbReference>
<dbReference type="PROSITE" id="PS50011">
    <property type="entry name" value="PROTEIN_KINASE_DOM"/>
    <property type="match status" value="1"/>
</dbReference>
<keyword evidence="9" id="KW-1185">Reference proteome</keyword>
<dbReference type="OrthoDB" id="31056at2759"/>
<reference evidence="8 9" key="1">
    <citation type="journal article" date="2013" name="Genome Biol.">
        <title>Genome of Acanthamoeba castellanii highlights extensive lateral gene transfer and early evolution of tyrosine kinase signaling.</title>
        <authorList>
            <person name="Clarke M."/>
            <person name="Lohan A.J."/>
            <person name="Liu B."/>
            <person name="Lagkouvardos I."/>
            <person name="Roy S."/>
            <person name="Zafar N."/>
            <person name="Bertelli C."/>
            <person name="Schilde C."/>
            <person name="Kianianmomeni A."/>
            <person name="Burglin T.R."/>
            <person name="Frech C."/>
            <person name="Turcotte B."/>
            <person name="Kopec K.O."/>
            <person name="Synnott J.M."/>
            <person name="Choo C."/>
            <person name="Paponov I."/>
            <person name="Finkler A."/>
            <person name="Soon Heng Tan C."/>
            <person name="Hutchins A.P."/>
            <person name="Weinmeier T."/>
            <person name="Rattei T."/>
            <person name="Chu J.S."/>
            <person name="Gimenez G."/>
            <person name="Irimia M."/>
            <person name="Rigden D.J."/>
            <person name="Fitzpatrick D.A."/>
            <person name="Lorenzo-Morales J."/>
            <person name="Bateman A."/>
            <person name="Chiu C.H."/>
            <person name="Tang P."/>
            <person name="Hegemann P."/>
            <person name="Fromm H."/>
            <person name="Raoult D."/>
            <person name="Greub G."/>
            <person name="Miranda-Saavedra D."/>
            <person name="Chen N."/>
            <person name="Nash P."/>
            <person name="Ginger M.L."/>
            <person name="Horn M."/>
            <person name="Schaap P."/>
            <person name="Caler L."/>
            <person name="Loftus B."/>
        </authorList>
    </citation>
    <scope>NUCLEOTIDE SEQUENCE [LARGE SCALE GENOMIC DNA]</scope>
    <source>
        <strain evidence="8 9">Neff</strain>
    </source>
</reference>
<dbReference type="InterPro" id="IPR000719">
    <property type="entry name" value="Prot_kinase_dom"/>
</dbReference>
<dbReference type="SMART" id="SM00220">
    <property type="entry name" value="S_TKc"/>
    <property type="match status" value="1"/>
</dbReference>
<dbReference type="InterPro" id="IPR051681">
    <property type="entry name" value="Ser/Thr_Kinases-Pseudokinases"/>
</dbReference>
<dbReference type="SUPFAM" id="SSF48403">
    <property type="entry name" value="Ankyrin repeat"/>
    <property type="match status" value="1"/>
</dbReference>